<sequence>MTSDLTLSQSITNAADLIDCVAQREAYRRATELIGPALVRIGGNMAVGMMDGFTATSRPSLEG</sequence>
<dbReference type="OrthoDB" id="7307158at2"/>
<gene>
    <name evidence="1" type="ORF">SAMN02982917_4885</name>
</gene>
<organism evidence="1 2">
    <name type="scientific">Azospirillum oryzae</name>
    <dbReference type="NCBI Taxonomy" id="286727"/>
    <lineage>
        <taxon>Bacteria</taxon>
        <taxon>Pseudomonadati</taxon>
        <taxon>Pseudomonadota</taxon>
        <taxon>Alphaproteobacteria</taxon>
        <taxon>Rhodospirillales</taxon>
        <taxon>Azospirillaceae</taxon>
        <taxon>Azospirillum</taxon>
    </lineage>
</organism>
<name>A0A1X7H3I9_9PROT</name>
<evidence type="ECO:0000313" key="2">
    <source>
        <dbReference type="Proteomes" id="UP000192936"/>
    </source>
</evidence>
<dbReference type="RefSeq" id="WP_085089737.1">
    <property type="nucleotide sequence ID" value="NZ_FXAK01000007.1"/>
</dbReference>
<dbReference type="Proteomes" id="UP000192936">
    <property type="component" value="Unassembled WGS sequence"/>
</dbReference>
<evidence type="ECO:0000313" key="1">
    <source>
        <dbReference type="EMBL" id="SMF79142.1"/>
    </source>
</evidence>
<dbReference type="EMBL" id="FXAK01000007">
    <property type="protein sequence ID" value="SMF79142.1"/>
    <property type="molecule type" value="Genomic_DNA"/>
</dbReference>
<protein>
    <submittedName>
        <fullName evidence="1">Uncharacterized protein</fullName>
    </submittedName>
</protein>
<proteinExistence type="predicted"/>
<dbReference type="AlphaFoldDB" id="A0A1X7H3I9"/>
<reference evidence="1 2" key="1">
    <citation type="submission" date="2017-04" db="EMBL/GenBank/DDBJ databases">
        <authorList>
            <person name="Afonso C.L."/>
            <person name="Miller P.J."/>
            <person name="Scott M.A."/>
            <person name="Spackman E."/>
            <person name="Goraichik I."/>
            <person name="Dimitrov K.M."/>
            <person name="Suarez D.L."/>
            <person name="Swayne D.E."/>
        </authorList>
    </citation>
    <scope>NUCLEOTIDE SEQUENCE [LARGE SCALE GENOMIC DNA]</scope>
    <source>
        <strain evidence="1 2">A2P</strain>
    </source>
</reference>
<accession>A0A1X7H3I9</accession>